<sequence length="30" mass="3637">MNSFPYNYAGFYMSKVGIFALYYWGIFRDD</sequence>
<evidence type="ECO:0000256" key="1">
    <source>
        <dbReference type="SAM" id="Phobius"/>
    </source>
</evidence>
<protein>
    <submittedName>
        <fullName evidence="2">Uncharacterized protein</fullName>
    </submittedName>
</protein>
<feature type="transmembrane region" description="Helical" evidence="1">
    <location>
        <begin position="6"/>
        <end position="24"/>
    </location>
</feature>
<reference evidence="2 3" key="1">
    <citation type="submission" date="2012-03" db="EMBL/GenBank/DDBJ databases">
        <title>The Genome Sequence of Bartonella washoensis Sb944nv.</title>
        <authorList>
            <consortium name="The Broad Institute Genome Sequencing Platform"/>
            <consortium name="The Broad Institute Genome Sequencing Center for Infectious Disease"/>
            <person name="Feldgarden M."/>
            <person name="Kirby J."/>
            <person name="Kosoy M."/>
            <person name="Birtles R."/>
            <person name="Probert W.S."/>
            <person name="Chiaraviglio L."/>
            <person name="Young S.K."/>
            <person name="Zeng Q."/>
            <person name="Gargeya S."/>
            <person name="Fitzgerald M."/>
            <person name="Haas B."/>
            <person name="Abouelleil A."/>
            <person name="Alvarado L."/>
            <person name="Arachchi H.M."/>
            <person name="Berlin A."/>
            <person name="Chapman S.B."/>
            <person name="Gearin G."/>
            <person name="Goldberg J."/>
            <person name="Griggs A."/>
            <person name="Gujja S."/>
            <person name="Hansen M."/>
            <person name="Heiman D."/>
            <person name="Howarth C."/>
            <person name="Larimer J."/>
            <person name="Lui A."/>
            <person name="MacDonald P.J.P."/>
            <person name="McCowen C."/>
            <person name="Montmayeur A."/>
            <person name="Murphy C."/>
            <person name="Neiman D."/>
            <person name="Pearson M."/>
            <person name="Priest M."/>
            <person name="Roberts A."/>
            <person name="Saif S."/>
            <person name="Shea T."/>
            <person name="Sisk P."/>
            <person name="Stolte C."/>
            <person name="Sykes S."/>
            <person name="Wortman J."/>
            <person name="Nusbaum C."/>
            <person name="Birren B."/>
        </authorList>
    </citation>
    <scope>NUCLEOTIDE SEQUENCE [LARGE SCALE GENOMIC DNA]</scope>
    <source>
        <strain evidence="2 3">Sb944nv</strain>
    </source>
</reference>
<proteinExistence type="predicted"/>
<evidence type="ECO:0000313" key="2">
    <source>
        <dbReference type="EMBL" id="EJF77038.1"/>
    </source>
</evidence>
<dbReference type="Proteomes" id="UP000008947">
    <property type="component" value="Unassembled WGS sequence"/>
</dbReference>
<accession>J0YQM6</accession>
<keyword evidence="1" id="KW-0472">Membrane</keyword>
<gene>
    <name evidence="2" type="ORF">MCQ_01542</name>
</gene>
<name>J0YQM6_9HYPH</name>
<dbReference type="HOGENOM" id="CLU_3402271_0_0_5"/>
<dbReference type="EMBL" id="AILU01000051">
    <property type="protein sequence ID" value="EJF77038.1"/>
    <property type="molecule type" value="Genomic_DNA"/>
</dbReference>
<keyword evidence="1" id="KW-1133">Transmembrane helix</keyword>
<comment type="caution">
    <text evidence="2">The sequence shown here is derived from an EMBL/GenBank/DDBJ whole genome shotgun (WGS) entry which is preliminary data.</text>
</comment>
<organism evidence="2 3">
    <name type="scientific">Candidatus Bartonella washoeensis Sb944nv</name>
    <dbReference type="NCBI Taxonomy" id="1094563"/>
    <lineage>
        <taxon>Bacteria</taxon>
        <taxon>Pseudomonadati</taxon>
        <taxon>Pseudomonadota</taxon>
        <taxon>Alphaproteobacteria</taxon>
        <taxon>Hyphomicrobiales</taxon>
        <taxon>Bartonellaceae</taxon>
        <taxon>Bartonella</taxon>
    </lineage>
</organism>
<dbReference type="AlphaFoldDB" id="J0YQM6"/>
<evidence type="ECO:0000313" key="3">
    <source>
        <dbReference type="Proteomes" id="UP000008947"/>
    </source>
</evidence>
<keyword evidence="3" id="KW-1185">Reference proteome</keyword>
<keyword evidence="1" id="KW-0812">Transmembrane</keyword>